<name>X1F142_9ZZZZ</name>
<gene>
    <name evidence="1" type="ORF">S03H2_20719</name>
</gene>
<comment type="caution">
    <text evidence="1">The sequence shown here is derived from an EMBL/GenBank/DDBJ whole genome shotgun (WGS) entry which is preliminary data.</text>
</comment>
<sequence length="170" mass="18790">MTALQLAYARHTDLEVLVPSTYGGEIAAANTAQGSRRPDRWTRESFVGALEDPADKSFLARILDRLDHHHQSPDHRDPLWYGARPGGGLFFHLFGLKYPPFQLAINSAGRLTIKGTWQGFREIAGHPGFAELAAMLGQDENGPTRFVPVADLDPETLWNVAETTARLINS</sequence>
<organism evidence="1">
    <name type="scientific">marine sediment metagenome</name>
    <dbReference type="NCBI Taxonomy" id="412755"/>
    <lineage>
        <taxon>unclassified sequences</taxon>
        <taxon>metagenomes</taxon>
        <taxon>ecological metagenomes</taxon>
    </lineage>
</organism>
<dbReference type="AlphaFoldDB" id="X1F142"/>
<dbReference type="EMBL" id="BARU01010951">
    <property type="protein sequence ID" value="GAH39351.1"/>
    <property type="molecule type" value="Genomic_DNA"/>
</dbReference>
<protein>
    <submittedName>
        <fullName evidence="1">Uncharacterized protein</fullName>
    </submittedName>
</protein>
<accession>X1F142</accession>
<reference evidence="1" key="1">
    <citation type="journal article" date="2014" name="Front. Microbiol.">
        <title>High frequency of phylogenetically diverse reductive dehalogenase-homologous genes in deep subseafloor sedimentary metagenomes.</title>
        <authorList>
            <person name="Kawai M."/>
            <person name="Futagami T."/>
            <person name="Toyoda A."/>
            <person name="Takaki Y."/>
            <person name="Nishi S."/>
            <person name="Hori S."/>
            <person name="Arai W."/>
            <person name="Tsubouchi T."/>
            <person name="Morono Y."/>
            <person name="Uchiyama I."/>
            <person name="Ito T."/>
            <person name="Fujiyama A."/>
            <person name="Inagaki F."/>
            <person name="Takami H."/>
        </authorList>
    </citation>
    <scope>NUCLEOTIDE SEQUENCE</scope>
    <source>
        <strain evidence="1">Expedition CK06-06</strain>
    </source>
</reference>
<evidence type="ECO:0000313" key="1">
    <source>
        <dbReference type="EMBL" id="GAH39351.1"/>
    </source>
</evidence>
<proteinExistence type="predicted"/>